<feature type="compositionally biased region" description="Polar residues" evidence="1">
    <location>
        <begin position="140"/>
        <end position="156"/>
    </location>
</feature>
<sequence>MSPVHLRNQPEDRESLEEDTLDTVVDGKTLREIINTLPLTFQFNRKPKPEDWKHVDQLLQLHQLLKDLFQWSMENKRLNLASQWAELGESFQKICLKEIPYKYLMVVTKGWNPDMQLKILEERAIRIREKKATIQAIEKQLNQTEPTLIPSGSQGSPGEEKDTKGKKDLFQPQKERVRPNDPEAFGLGEISTQEPEIAVNTSRISSPTNRNITPTQNEHNIVTPESNLKSYQLWLQMSQFSVQTQEKLDELHRNNERLKKLTTLQEATIKAIQESCAKLYKASEKTNKTLNKVFEE</sequence>
<dbReference type="EMBL" id="AVOT02007622">
    <property type="protein sequence ID" value="MBW0484299.1"/>
    <property type="molecule type" value="Genomic_DNA"/>
</dbReference>
<reference evidence="2" key="1">
    <citation type="submission" date="2021-03" db="EMBL/GenBank/DDBJ databases">
        <title>Draft genome sequence of rust myrtle Austropuccinia psidii MF-1, a brazilian biotype.</title>
        <authorList>
            <person name="Quecine M.C."/>
            <person name="Pachon D.M.R."/>
            <person name="Bonatelli M.L."/>
            <person name="Correr F.H."/>
            <person name="Franceschini L.M."/>
            <person name="Leite T.F."/>
            <person name="Margarido G.R.A."/>
            <person name="Almeida C.A."/>
            <person name="Ferrarezi J.A."/>
            <person name="Labate C.A."/>
        </authorList>
    </citation>
    <scope>NUCLEOTIDE SEQUENCE</scope>
    <source>
        <strain evidence="2">MF-1</strain>
    </source>
</reference>
<feature type="region of interest" description="Disordered" evidence="1">
    <location>
        <begin position="1"/>
        <end position="20"/>
    </location>
</feature>
<dbReference type="AlphaFoldDB" id="A0A9Q3GZ89"/>
<evidence type="ECO:0000313" key="3">
    <source>
        <dbReference type="Proteomes" id="UP000765509"/>
    </source>
</evidence>
<proteinExistence type="predicted"/>
<evidence type="ECO:0000256" key="1">
    <source>
        <dbReference type="SAM" id="MobiDB-lite"/>
    </source>
</evidence>
<dbReference type="Proteomes" id="UP000765509">
    <property type="component" value="Unassembled WGS sequence"/>
</dbReference>
<keyword evidence="3" id="KW-1185">Reference proteome</keyword>
<accession>A0A9Q3GZ89</accession>
<feature type="compositionally biased region" description="Basic and acidic residues" evidence="1">
    <location>
        <begin position="158"/>
        <end position="181"/>
    </location>
</feature>
<feature type="region of interest" description="Disordered" evidence="1">
    <location>
        <begin position="139"/>
        <end position="187"/>
    </location>
</feature>
<evidence type="ECO:0000313" key="2">
    <source>
        <dbReference type="EMBL" id="MBW0484299.1"/>
    </source>
</evidence>
<organism evidence="2 3">
    <name type="scientific">Austropuccinia psidii MF-1</name>
    <dbReference type="NCBI Taxonomy" id="1389203"/>
    <lineage>
        <taxon>Eukaryota</taxon>
        <taxon>Fungi</taxon>
        <taxon>Dikarya</taxon>
        <taxon>Basidiomycota</taxon>
        <taxon>Pucciniomycotina</taxon>
        <taxon>Pucciniomycetes</taxon>
        <taxon>Pucciniales</taxon>
        <taxon>Sphaerophragmiaceae</taxon>
        <taxon>Austropuccinia</taxon>
    </lineage>
</organism>
<protein>
    <submittedName>
        <fullName evidence="2">Uncharacterized protein</fullName>
    </submittedName>
</protein>
<name>A0A9Q3GZ89_9BASI</name>
<comment type="caution">
    <text evidence="2">The sequence shown here is derived from an EMBL/GenBank/DDBJ whole genome shotgun (WGS) entry which is preliminary data.</text>
</comment>
<gene>
    <name evidence="2" type="ORF">O181_024014</name>
</gene>